<gene>
    <name evidence="2" type="ORF">PM10SUCC1_18520</name>
</gene>
<evidence type="ECO:0000313" key="3">
    <source>
        <dbReference type="Proteomes" id="UP001144471"/>
    </source>
</evidence>
<evidence type="ECO:0000259" key="1">
    <source>
        <dbReference type="PROSITE" id="PS50883"/>
    </source>
</evidence>
<name>A0A9W6GL33_9FUSO</name>
<dbReference type="Proteomes" id="UP001144471">
    <property type="component" value="Unassembled WGS sequence"/>
</dbReference>
<dbReference type="InterPro" id="IPR001633">
    <property type="entry name" value="EAL_dom"/>
</dbReference>
<dbReference type="Gene3D" id="3.20.20.450">
    <property type="entry name" value="EAL domain"/>
    <property type="match status" value="1"/>
</dbReference>
<dbReference type="PANTHER" id="PTHR33121:SF70">
    <property type="entry name" value="SIGNALING PROTEIN YKOW"/>
    <property type="match status" value="1"/>
</dbReference>
<proteinExistence type="predicted"/>
<evidence type="ECO:0000313" key="2">
    <source>
        <dbReference type="EMBL" id="GLI56338.1"/>
    </source>
</evidence>
<dbReference type="InterPro" id="IPR035919">
    <property type="entry name" value="EAL_sf"/>
</dbReference>
<organism evidence="2 3">
    <name type="scientific">Propionigenium maris DSM 9537</name>
    <dbReference type="NCBI Taxonomy" id="1123000"/>
    <lineage>
        <taxon>Bacteria</taxon>
        <taxon>Fusobacteriati</taxon>
        <taxon>Fusobacteriota</taxon>
        <taxon>Fusobacteriia</taxon>
        <taxon>Fusobacteriales</taxon>
        <taxon>Fusobacteriaceae</taxon>
        <taxon>Propionigenium</taxon>
    </lineage>
</organism>
<dbReference type="AlphaFoldDB" id="A0A9W6GL33"/>
<dbReference type="Pfam" id="PF00563">
    <property type="entry name" value="EAL"/>
    <property type="match status" value="1"/>
</dbReference>
<dbReference type="SUPFAM" id="SSF141868">
    <property type="entry name" value="EAL domain-like"/>
    <property type="match status" value="1"/>
</dbReference>
<keyword evidence="3" id="KW-1185">Reference proteome</keyword>
<dbReference type="InterPro" id="IPR050706">
    <property type="entry name" value="Cyclic-di-GMP_PDE-like"/>
</dbReference>
<comment type="caution">
    <text evidence="2">The sequence shown here is derived from an EMBL/GenBank/DDBJ whole genome shotgun (WGS) entry which is preliminary data.</text>
</comment>
<accession>A0A9W6GL33</accession>
<sequence length="187" mass="21861">MVLRRSLEAAERLGTNISVNISPVVFENHNFIREMERILFRSPFSRFITFEITENIAIKDMDSTLRKMERLQKCGIRFSIDDFGTGYSSLGYLEKLPIGELKIDKSFVQNIDKHKLNHEIIGFICRVGRVMDFTVIAEGTEEEWQIRELISLGCQSFQGYFFDKPQPLEVILERREGYLEKIEKLSK</sequence>
<dbReference type="SMART" id="SM00052">
    <property type="entry name" value="EAL"/>
    <property type="match status" value="1"/>
</dbReference>
<dbReference type="GO" id="GO:0071111">
    <property type="term" value="F:cyclic-guanylate-specific phosphodiesterase activity"/>
    <property type="evidence" value="ECO:0007669"/>
    <property type="project" value="InterPro"/>
</dbReference>
<dbReference type="PROSITE" id="PS50883">
    <property type="entry name" value="EAL"/>
    <property type="match status" value="1"/>
</dbReference>
<reference evidence="2" key="1">
    <citation type="submission" date="2022-12" db="EMBL/GenBank/DDBJ databases">
        <title>Reference genome sequencing for broad-spectrum identification of bacterial and archaeal isolates by mass spectrometry.</title>
        <authorList>
            <person name="Sekiguchi Y."/>
            <person name="Tourlousse D.M."/>
        </authorList>
    </citation>
    <scope>NUCLEOTIDE SEQUENCE</scope>
    <source>
        <strain evidence="2">10succ1</strain>
    </source>
</reference>
<dbReference type="PANTHER" id="PTHR33121">
    <property type="entry name" value="CYCLIC DI-GMP PHOSPHODIESTERASE PDEF"/>
    <property type="match status" value="1"/>
</dbReference>
<feature type="domain" description="EAL" evidence="1">
    <location>
        <begin position="1"/>
        <end position="179"/>
    </location>
</feature>
<dbReference type="EMBL" id="BSDY01000007">
    <property type="protein sequence ID" value="GLI56338.1"/>
    <property type="molecule type" value="Genomic_DNA"/>
</dbReference>
<dbReference type="CDD" id="cd01948">
    <property type="entry name" value="EAL"/>
    <property type="match status" value="1"/>
</dbReference>
<protein>
    <recommendedName>
        <fullName evidence="1">EAL domain-containing protein</fullName>
    </recommendedName>
</protein>